<organism evidence="1 2">
    <name type="scientific">Tessaracoccus flavescens</name>
    <dbReference type="NCBI Taxonomy" id="399497"/>
    <lineage>
        <taxon>Bacteria</taxon>
        <taxon>Bacillati</taxon>
        <taxon>Actinomycetota</taxon>
        <taxon>Actinomycetes</taxon>
        <taxon>Propionibacteriales</taxon>
        <taxon>Propionibacteriaceae</taxon>
        <taxon>Tessaracoccus</taxon>
    </lineage>
</organism>
<sequence>MKDSAVALLIDVVSSRSGDRAALHQALQDAAAVANERHPAVDPLRPTVGDELQGVYSTLGDALAASYTFRLALAPRWDARVGIGGGAVEVVDSDLGIQDGSAWWLAREAIDWVKEQAHRKGYESARTAIRDGRRADGASSSDSRVADALTRLIDAHVARLKPGVVESLKGVLSGEDNAAVADRLGISASANSQRVINNDLRVVADAIAALGHLR</sequence>
<dbReference type="InterPro" id="IPR032580">
    <property type="entry name" value="SatD"/>
</dbReference>
<dbReference type="EMBL" id="DYZF01000200">
    <property type="protein sequence ID" value="HJE51901.1"/>
    <property type="molecule type" value="Genomic_DNA"/>
</dbReference>
<evidence type="ECO:0000313" key="1">
    <source>
        <dbReference type="EMBL" id="HJE51901.1"/>
    </source>
</evidence>
<name>A0A921EQX5_9ACTN</name>
<reference evidence="1" key="2">
    <citation type="submission" date="2021-09" db="EMBL/GenBank/DDBJ databases">
        <authorList>
            <person name="Gilroy R."/>
        </authorList>
    </citation>
    <scope>NUCLEOTIDE SEQUENCE</scope>
    <source>
        <strain evidence="1">ChiGjej3B3-7470</strain>
    </source>
</reference>
<dbReference type="Pfam" id="PF16264">
    <property type="entry name" value="SatD"/>
    <property type="match status" value="1"/>
</dbReference>
<dbReference type="AlphaFoldDB" id="A0A921EQX5"/>
<proteinExistence type="predicted"/>
<accession>A0A921EQX5</accession>
<reference evidence="1" key="1">
    <citation type="journal article" date="2021" name="PeerJ">
        <title>Extensive microbial diversity within the chicken gut microbiome revealed by metagenomics and culture.</title>
        <authorList>
            <person name="Gilroy R."/>
            <person name="Ravi A."/>
            <person name="Getino M."/>
            <person name="Pursley I."/>
            <person name="Horton D.L."/>
            <person name="Alikhan N.F."/>
            <person name="Baker D."/>
            <person name="Gharbi K."/>
            <person name="Hall N."/>
            <person name="Watson M."/>
            <person name="Adriaenssens E.M."/>
            <person name="Foster-Nyarko E."/>
            <person name="Jarju S."/>
            <person name="Secka A."/>
            <person name="Antonio M."/>
            <person name="Oren A."/>
            <person name="Chaudhuri R.R."/>
            <person name="La Ragione R."/>
            <person name="Hildebrand F."/>
            <person name="Pallen M.J."/>
        </authorList>
    </citation>
    <scope>NUCLEOTIDE SEQUENCE</scope>
    <source>
        <strain evidence="1">ChiGjej3B3-7470</strain>
    </source>
</reference>
<protein>
    <submittedName>
        <fullName evidence="1">SatD family protein</fullName>
    </submittedName>
</protein>
<gene>
    <name evidence="1" type="ORF">K8V15_07985</name>
</gene>
<dbReference type="Proteomes" id="UP000712713">
    <property type="component" value="Unassembled WGS sequence"/>
</dbReference>
<evidence type="ECO:0000313" key="2">
    <source>
        <dbReference type="Proteomes" id="UP000712713"/>
    </source>
</evidence>
<comment type="caution">
    <text evidence="1">The sequence shown here is derived from an EMBL/GenBank/DDBJ whole genome shotgun (WGS) entry which is preliminary data.</text>
</comment>